<sequence>MIRLVLRILIYFGSAALGILAASVLLDQVQVEPVGFLAVVVVYAVLQSVLTPFITKMAATRATAFLGGTGLVASFIALAIAVAWGDAVTIDGGLWVWVGATVIVWLVTALATLLLPLVLVKAGIEALRESKETGGRRRAPEVLG</sequence>
<name>A0ABP4E7F1_9ACTN</name>
<evidence type="ECO:0000313" key="3">
    <source>
        <dbReference type="Proteomes" id="UP001501581"/>
    </source>
</evidence>
<proteinExistence type="predicted"/>
<evidence type="ECO:0000313" key="2">
    <source>
        <dbReference type="EMBL" id="GAA1096468.1"/>
    </source>
</evidence>
<keyword evidence="1" id="KW-0472">Membrane</keyword>
<keyword evidence="3" id="KW-1185">Reference proteome</keyword>
<feature type="transmembrane region" description="Helical" evidence="1">
    <location>
        <begin position="62"/>
        <end position="84"/>
    </location>
</feature>
<feature type="transmembrane region" description="Helical" evidence="1">
    <location>
        <begin position="96"/>
        <end position="120"/>
    </location>
</feature>
<feature type="transmembrane region" description="Helical" evidence="1">
    <location>
        <begin position="36"/>
        <end position="55"/>
    </location>
</feature>
<dbReference type="Proteomes" id="UP001501581">
    <property type="component" value="Unassembled WGS sequence"/>
</dbReference>
<comment type="caution">
    <text evidence="2">The sequence shown here is derived from an EMBL/GenBank/DDBJ whole genome shotgun (WGS) entry which is preliminary data.</text>
</comment>
<dbReference type="EMBL" id="BAAALG010000003">
    <property type="protein sequence ID" value="GAA1096468.1"/>
    <property type="molecule type" value="Genomic_DNA"/>
</dbReference>
<gene>
    <name evidence="2" type="ORF">GCM10009668_11400</name>
</gene>
<organism evidence="2 3">
    <name type="scientific">Nocardioides dubius</name>
    <dbReference type="NCBI Taxonomy" id="317019"/>
    <lineage>
        <taxon>Bacteria</taxon>
        <taxon>Bacillati</taxon>
        <taxon>Actinomycetota</taxon>
        <taxon>Actinomycetes</taxon>
        <taxon>Propionibacteriales</taxon>
        <taxon>Nocardioidaceae</taxon>
        <taxon>Nocardioides</taxon>
    </lineage>
</organism>
<keyword evidence="1" id="KW-0812">Transmembrane</keyword>
<dbReference type="RefSeq" id="WP_343992231.1">
    <property type="nucleotide sequence ID" value="NZ_BAAALG010000003.1"/>
</dbReference>
<keyword evidence="1" id="KW-1133">Transmembrane helix</keyword>
<evidence type="ECO:0008006" key="4">
    <source>
        <dbReference type="Google" id="ProtNLM"/>
    </source>
</evidence>
<evidence type="ECO:0000256" key="1">
    <source>
        <dbReference type="SAM" id="Phobius"/>
    </source>
</evidence>
<accession>A0ABP4E7F1</accession>
<protein>
    <recommendedName>
        <fullName evidence="4">Superfamily IV 4 TMS phage holin</fullName>
    </recommendedName>
</protein>
<reference evidence="3" key="1">
    <citation type="journal article" date="2019" name="Int. J. Syst. Evol. Microbiol.">
        <title>The Global Catalogue of Microorganisms (GCM) 10K type strain sequencing project: providing services to taxonomists for standard genome sequencing and annotation.</title>
        <authorList>
            <consortium name="The Broad Institute Genomics Platform"/>
            <consortium name="The Broad Institute Genome Sequencing Center for Infectious Disease"/>
            <person name="Wu L."/>
            <person name="Ma J."/>
        </authorList>
    </citation>
    <scope>NUCLEOTIDE SEQUENCE [LARGE SCALE GENOMIC DNA]</scope>
    <source>
        <strain evidence="3">JCM 13008</strain>
    </source>
</reference>